<keyword evidence="6" id="KW-1185">Reference proteome</keyword>
<organism evidence="5 6">
    <name type="scientific">Micromonospora zhanjiangensis</name>
    <dbReference type="NCBI Taxonomy" id="1522057"/>
    <lineage>
        <taxon>Bacteria</taxon>
        <taxon>Bacillati</taxon>
        <taxon>Actinomycetota</taxon>
        <taxon>Actinomycetes</taxon>
        <taxon>Micromonosporales</taxon>
        <taxon>Micromonosporaceae</taxon>
        <taxon>Micromonospora</taxon>
    </lineage>
</organism>
<dbReference type="Proteomes" id="UP001595868">
    <property type="component" value="Unassembled WGS sequence"/>
</dbReference>
<evidence type="ECO:0000256" key="1">
    <source>
        <dbReference type="ARBA" id="ARBA00022741"/>
    </source>
</evidence>
<name>A0ABV8KN10_9ACTN</name>
<dbReference type="InterPro" id="IPR041664">
    <property type="entry name" value="AAA_16"/>
</dbReference>
<evidence type="ECO:0000259" key="4">
    <source>
        <dbReference type="PROSITE" id="PS50043"/>
    </source>
</evidence>
<dbReference type="EMBL" id="JBHSBN010000010">
    <property type="protein sequence ID" value="MFC4107498.1"/>
    <property type="molecule type" value="Genomic_DNA"/>
</dbReference>
<dbReference type="Pfam" id="PF13191">
    <property type="entry name" value="AAA_16"/>
    <property type="match status" value="1"/>
</dbReference>
<evidence type="ECO:0000256" key="2">
    <source>
        <dbReference type="ARBA" id="ARBA00022840"/>
    </source>
</evidence>
<feature type="domain" description="HTH luxR-type" evidence="4">
    <location>
        <begin position="817"/>
        <end position="882"/>
    </location>
</feature>
<dbReference type="RefSeq" id="WP_377546483.1">
    <property type="nucleotide sequence ID" value="NZ_JBHSBN010000010.1"/>
</dbReference>
<sequence length="903" mass="95518">MGPWSFVGRTNELNRLVAAATGETGRGLIFSGTAGIGKSRLLREGVGSLPTEKFAVWSASANIATAGLPFGGLAQVLPADQPVGLSPAGILRWAVDALQQQAAGRPIVLAIDDAHLLDPSSAALVYLIARSENSTVLGTLRSGEQIPLPIRALWTDDLVDHAELAPMSLTDVTNLLPEIVGGPVDGTSTDRLWRLSGGNALLLRELVIAAHTSRELTQTYGVWRWTGRLELAPSLNDLIDTRIGQLGAGVRTVVEVVALGEPIGLDLLIDATTSQDVETAEERGLIAVTPADRRQNVRLAHPLYGEVVRRRCPVSRTRRLKAQLADLLESVGTRRRDDLLRVAVWRLDSGTAQDPSLLLAAGGQAFGQFDVPLAARLAQAALDAGGGFDAAELLATIRMFSDQPDEAIAVLDEVADQVNTERRRSRWLTVHGMVSYWGLRRESVVAELGAAAGEISDPADKARVRAFEAIMRLHRLDWAEALRIGRAILDRPAATVAARGLARCTIAHLQAARGEFVLSARAVAGVQNEAAQWRSDMPYLQLALELARGTRLALAGDLAGIDAIVADEFADLADAGDFRLGSGYLSILRAQAARLRGQTGDALRTSLGACAVLAASPAYASLAQAERAHAAALRGEADRAVEAMAESDRADMPGMAVLYPWREHARAATAAATGDLPGAIGTLRSLVGRLRSDGFAGHEVLALHDLVRLGAADADLAGGDGPPESVTHRLGTLVETVDGPLPPLLARHARAAADRSGAELLAVADGFAALDLNLWAAEAAATAASLLREERSPDANTANLRLGELLQRCDVIRTPALRARQPVLTERERQIARLAATGVASRTIAEQLYISSRTVENHLQRVYGKLGVGGRTELWAALRAMPAQDDRPGSPAGTTGPGPGTTA</sequence>
<protein>
    <submittedName>
        <fullName evidence="5">LuxR C-terminal-related transcriptional regulator</fullName>
    </submittedName>
</protein>
<dbReference type="Gene3D" id="1.10.10.10">
    <property type="entry name" value="Winged helix-like DNA-binding domain superfamily/Winged helix DNA-binding domain"/>
    <property type="match status" value="1"/>
</dbReference>
<gene>
    <name evidence="5" type="ORF">ACFOX0_16395</name>
</gene>
<dbReference type="PANTHER" id="PTHR16305">
    <property type="entry name" value="TESTICULAR SOLUBLE ADENYLYL CYCLASE"/>
    <property type="match status" value="1"/>
</dbReference>
<evidence type="ECO:0000313" key="5">
    <source>
        <dbReference type="EMBL" id="MFC4107498.1"/>
    </source>
</evidence>
<dbReference type="PROSITE" id="PS00622">
    <property type="entry name" value="HTH_LUXR_1"/>
    <property type="match status" value="1"/>
</dbReference>
<dbReference type="SMART" id="SM00421">
    <property type="entry name" value="HTH_LUXR"/>
    <property type="match status" value="1"/>
</dbReference>
<dbReference type="SUPFAM" id="SSF46894">
    <property type="entry name" value="C-terminal effector domain of the bipartite response regulators"/>
    <property type="match status" value="1"/>
</dbReference>
<accession>A0ABV8KN10</accession>
<dbReference type="SUPFAM" id="SSF52540">
    <property type="entry name" value="P-loop containing nucleoside triphosphate hydrolases"/>
    <property type="match status" value="1"/>
</dbReference>
<dbReference type="Gene3D" id="3.40.50.300">
    <property type="entry name" value="P-loop containing nucleotide triphosphate hydrolases"/>
    <property type="match status" value="1"/>
</dbReference>
<evidence type="ECO:0000313" key="6">
    <source>
        <dbReference type="Proteomes" id="UP001595868"/>
    </source>
</evidence>
<reference evidence="6" key="1">
    <citation type="journal article" date="2019" name="Int. J. Syst. Evol. Microbiol.">
        <title>The Global Catalogue of Microorganisms (GCM) 10K type strain sequencing project: providing services to taxonomists for standard genome sequencing and annotation.</title>
        <authorList>
            <consortium name="The Broad Institute Genomics Platform"/>
            <consortium name="The Broad Institute Genome Sequencing Center for Infectious Disease"/>
            <person name="Wu L."/>
            <person name="Ma J."/>
        </authorList>
    </citation>
    <scope>NUCLEOTIDE SEQUENCE [LARGE SCALE GENOMIC DNA]</scope>
    <source>
        <strain evidence="6">2902at01</strain>
    </source>
</reference>
<keyword evidence="2" id="KW-0067">ATP-binding</keyword>
<dbReference type="InterPro" id="IPR027417">
    <property type="entry name" value="P-loop_NTPase"/>
</dbReference>
<keyword evidence="1" id="KW-0547">Nucleotide-binding</keyword>
<proteinExistence type="predicted"/>
<comment type="caution">
    <text evidence="5">The sequence shown here is derived from an EMBL/GenBank/DDBJ whole genome shotgun (WGS) entry which is preliminary data.</text>
</comment>
<dbReference type="PRINTS" id="PR00038">
    <property type="entry name" value="HTHLUXR"/>
</dbReference>
<dbReference type="InterPro" id="IPR016032">
    <property type="entry name" value="Sig_transdc_resp-reg_C-effctor"/>
</dbReference>
<evidence type="ECO:0000256" key="3">
    <source>
        <dbReference type="SAM" id="MobiDB-lite"/>
    </source>
</evidence>
<dbReference type="PROSITE" id="PS50043">
    <property type="entry name" value="HTH_LUXR_2"/>
    <property type="match status" value="1"/>
</dbReference>
<dbReference type="Pfam" id="PF00196">
    <property type="entry name" value="GerE"/>
    <property type="match status" value="1"/>
</dbReference>
<dbReference type="CDD" id="cd06170">
    <property type="entry name" value="LuxR_C_like"/>
    <property type="match status" value="1"/>
</dbReference>
<dbReference type="InterPro" id="IPR036388">
    <property type="entry name" value="WH-like_DNA-bd_sf"/>
</dbReference>
<feature type="region of interest" description="Disordered" evidence="3">
    <location>
        <begin position="881"/>
        <end position="903"/>
    </location>
</feature>
<dbReference type="InterPro" id="IPR000792">
    <property type="entry name" value="Tscrpt_reg_LuxR_C"/>
</dbReference>
<dbReference type="PANTHER" id="PTHR16305:SF35">
    <property type="entry name" value="TRANSCRIPTIONAL ACTIVATOR DOMAIN"/>
    <property type="match status" value="1"/>
</dbReference>